<proteinExistence type="predicted"/>
<feature type="domain" description="Mechanosensitive ion channel MscS" evidence="2">
    <location>
        <begin position="95"/>
        <end position="157"/>
    </location>
</feature>
<accession>A0A5S5DW60</accession>
<keyword evidence="4" id="KW-1185">Reference proteome</keyword>
<evidence type="ECO:0000313" key="3">
    <source>
        <dbReference type="EMBL" id="TYP98879.1"/>
    </source>
</evidence>
<feature type="transmembrane region" description="Helical" evidence="1">
    <location>
        <begin position="46"/>
        <end position="69"/>
    </location>
</feature>
<dbReference type="Gene3D" id="1.10.287.1260">
    <property type="match status" value="1"/>
</dbReference>
<dbReference type="GO" id="GO:0016020">
    <property type="term" value="C:membrane"/>
    <property type="evidence" value="ECO:0007669"/>
    <property type="project" value="InterPro"/>
</dbReference>
<evidence type="ECO:0000256" key="1">
    <source>
        <dbReference type="SAM" id="Phobius"/>
    </source>
</evidence>
<dbReference type="Proteomes" id="UP000323136">
    <property type="component" value="Unassembled WGS sequence"/>
</dbReference>
<dbReference type="Pfam" id="PF00924">
    <property type="entry name" value="MS_channel_2nd"/>
    <property type="match status" value="1"/>
</dbReference>
<name>A0A5S5DW60_9FLAO</name>
<dbReference type="GO" id="GO:0008381">
    <property type="term" value="F:mechanosensitive monoatomic ion channel activity"/>
    <property type="evidence" value="ECO:0007669"/>
    <property type="project" value="InterPro"/>
</dbReference>
<dbReference type="InterPro" id="IPR045275">
    <property type="entry name" value="MscS_archaea/bacteria_type"/>
</dbReference>
<dbReference type="RefSeq" id="WP_148869683.1">
    <property type="nucleotide sequence ID" value="NZ_VNIA01000002.1"/>
</dbReference>
<feature type="transmembrane region" description="Helical" evidence="1">
    <location>
        <begin position="75"/>
        <end position="108"/>
    </location>
</feature>
<keyword evidence="1" id="KW-1133">Transmembrane helix</keyword>
<dbReference type="SUPFAM" id="SSF50182">
    <property type="entry name" value="Sm-like ribonucleoproteins"/>
    <property type="match status" value="1"/>
</dbReference>
<organism evidence="3 4">
    <name type="scientific">Tenacibaculum adriaticum</name>
    <dbReference type="NCBI Taxonomy" id="413713"/>
    <lineage>
        <taxon>Bacteria</taxon>
        <taxon>Pseudomonadati</taxon>
        <taxon>Bacteroidota</taxon>
        <taxon>Flavobacteriia</taxon>
        <taxon>Flavobacteriales</taxon>
        <taxon>Flavobacteriaceae</taxon>
        <taxon>Tenacibaculum</taxon>
    </lineage>
</organism>
<protein>
    <submittedName>
        <fullName evidence="3">Mechanosensitive ion channel-like protein</fullName>
    </submittedName>
</protein>
<dbReference type="EMBL" id="VNIA01000002">
    <property type="protein sequence ID" value="TYP98879.1"/>
    <property type="molecule type" value="Genomic_DNA"/>
</dbReference>
<dbReference type="OrthoDB" id="5705501at2"/>
<reference evidence="3 4" key="1">
    <citation type="submission" date="2019-07" db="EMBL/GenBank/DDBJ databases">
        <title>Genomic Encyclopedia of Type Strains, Phase IV (KMG-IV): sequencing the most valuable type-strain genomes for metagenomic binning, comparative biology and taxonomic classification.</title>
        <authorList>
            <person name="Goeker M."/>
        </authorList>
    </citation>
    <scope>NUCLEOTIDE SEQUENCE [LARGE SCALE GENOMIC DNA]</scope>
    <source>
        <strain evidence="3 4">DSM 18961</strain>
    </source>
</reference>
<dbReference type="InterPro" id="IPR006685">
    <property type="entry name" value="MscS_channel_2nd"/>
</dbReference>
<dbReference type="PANTHER" id="PTHR30221">
    <property type="entry name" value="SMALL-CONDUCTANCE MECHANOSENSITIVE CHANNEL"/>
    <property type="match status" value="1"/>
</dbReference>
<keyword evidence="1" id="KW-0472">Membrane</keyword>
<dbReference type="AlphaFoldDB" id="A0A5S5DW60"/>
<evidence type="ECO:0000313" key="4">
    <source>
        <dbReference type="Proteomes" id="UP000323136"/>
    </source>
</evidence>
<comment type="caution">
    <text evidence="3">The sequence shown here is derived from an EMBL/GenBank/DDBJ whole genome shotgun (WGS) entry which is preliminary data.</text>
</comment>
<feature type="transmembrane region" description="Helical" evidence="1">
    <location>
        <begin position="6"/>
        <end position="25"/>
    </location>
</feature>
<sequence length="168" mass="19243">MVGIFTNKYTFIIYLLISLIIAINITKKLTKSYIIKNAIEPHRRKLILKISYFIYYTIFLFSLPITLGINLEEVAVFASSVLAVLGVGFFAQWSILSNLTASIILFFYHPMRIGDTIRIIDKDYDLTGKIKNITGFYVLLHVSEGNRDITIPNTVILYKGIELIKEEK</sequence>
<gene>
    <name evidence="3" type="ORF">C7447_102197</name>
</gene>
<keyword evidence="1" id="KW-0812">Transmembrane</keyword>
<dbReference type="InterPro" id="IPR010920">
    <property type="entry name" value="LSM_dom_sf"/>
</dbReference>
<dbReference type="PANTHER" id="PTHR30221:SF8">
    <property type="entry name" value="SMALL-CONDUCTANCE MECHANOSENSITIVE CHANNEL"/>
    <property type="match status" value="1"/>
</dbReference>
<evidence type="ECO:0000259" key="2">
    <source>
        <dbReference type="Pfam" id="PF00924"/>
    </source>
</evidence>